<feature type="transmembrane region" description="Helical" evidence="1">
    <location>
        <begin position="41"/>
        <end position="58"/>
    </location>
</feature>
<keyword evidence="1" id="KW-0812">Transmembrane</keyword>
<dbReference type="InterPro" id="IPR014729">
    <property type="entry name" value="Rossmann-like_a/b/a_fold"/>
</dbReference>
<evidence type="ECO:0000256" key="1">
    <source>
        <dbReference type="SAM" id="Phobius"/>
    </source>
</evidence>
<dbReference type="Gene3D" id="3.40.50.620">
    <property type="entry name" value="HUPs"/>
    <property type="match status" value="1"/>
</dbReference>
<keyword evidence="1" id="KW-0472">Membrane</keyword>
<protein>
    <submittedName>
        <fullName evidence="2">Putative ovule protein</fullName>
    </submittedName>
</protein>
<dbReference type="EMBL" id="GEDG01024793">
    <property type="protein sequence ID" value="JAP15706.1"/>
    <property type="molecule type" value="Transcribed_RNA"/>
</dbReference>
<proteinExistence type="predicted"/>
<organism evidence="2">
    <name type="scientific">Solanum chacoense</name>
    <name type="common">Chaco potato</name>
    <dbReference type="NCBI Taxonomy" id="4108"/>
    <lineage>
        <taxon>Eukaryota</taxon>
        <taxon>Viridiplantae</taxon>
        <taxon>Streptophyta</taxon>
        <taxon>Embryophyta</taxon>
        <taxon>Tracheophyta</taxon>
        <taxon>Spermatophyta</taxon>
        <taxon>Magnoliopsida</taxon>
        <taxon>eudicotyledons</taxon>
        <taxon>Gunneridae</taxon>
        <taxon>Pentapetalae</taxon>
        <taxon>asterids</taxon>
        <taxon>lamiids</taxon>
        <taxon>Solanales</taxon>
        <taxon>Solanaceae</taxon>
        <taxon>Solanoideae</taxon>
        <taxon>Solaneae</taxon>
        <taxon>Solanum</taxon>
    </lineage>
</organism>
<name>A0A0V0H6J6_SOLCH</name>
<accession>A0A0V0H6J6</accession>
<sequence>MWLLSSATPIGWLNRMIQFKEKSRKAVRCCCMQPCLHRVSIFQYLNFCLLGLGSLYIFDSSNLFEGVLF</sequence>
<keyword evidence="1" id="KW-1133">Transmembrane helix</keyword>
<reference evidence="2" key="1">
    <citation type="submission" date="2015-12" db="EMBL/GenBank/DDBJ databases">
        <title>Gene expression during late stages of embryo sac development: a critical building block for successful pollen-pistil interactions.</title>
        <authorList>
            <person name="Liu Y."/>
            <person name="Joly V."/>
            <person name="Sabar M."/>
            <person name="Matton D.P."/>
        </authorList>
    </citation>
    <scope>NUCLEOTIDE SEQUENCE</scope>
</reference>
<dbReference type="AlphaFoldDB" id="A0A0V0H6J6"/>
<evidence type="ECO:0000313" key="2">
    <source>
        <dbReference type="EMBL" id="JAP15706.1"/>
    </source>
</evidence>